<dbReference type="STRING" id="88036.D8SVN0"/>
<evidence type="ECO:0000259" key="5">
    <source>
        <dbReference type="Pfam" id="PF01425"/>
    </source>
</evidence>
<dbReference type="SUPFAM" id="SSF48452">
    <property type="entry name" value="TPR-like"/>
    <property type="match status" value="1"/>
</dbReference>
<feature type="repeat" description="TPR" evidence="4">
    <location>
        <begin position="465"/>
        <end position="498"/>
    </location>
</feature>
<dbReference type="HOGENOM" id="CLU_009600_17_1_1"/>
<dbReference type="InterPro" id="IPR036928">
    <property type="entry name" value="AS_sf"/>
</dbReference>
<evidence type="ECO:0000313" key="6">
    <source>
        <dbReference type="EMBL" id="EFJ11528.1"/>
    </source>
</evidence>
<dbReference type="Pfam" id="PF07719">
    <property type="entry name" value="TPR_2"/>
    <property type="match status" value="1"/>
</dbReference>
<dbReference type="PANTHER" id="PTHR46310:SF7">
    <property type="entry name" value="AMIDASE 1"/>
    <property type="match status" value="1"/>
</dbReference>
<name>D8SVN0_SELML</name>
<evidence type="ECO:0000313" key="7">
    <source>
        <dbReference type="Proteomes" id="UP000001514"/>
    </source>
</evidence>
<dbReference type="InterPro" id="IPR019734">
    <property type="entry name" value="TPR_rpt"/>
</dbReference>
<proteinExistence type="inferred from homology"/>
<keyword evidence="7" id="KW-1185">Reference proteome</keyword>
<dbReference type="InParanoid" id="D8SVN0"/>
<dbReference type="Gramene" id="EFJ11528">
    <property type="protein sequence ID" value="EFJ11528"/>
    <property type="gene ID" value="SELMODRAFT_42040"/>
</dbReference>
<dbReference type="GO" id="GO:0030150">
    <property type="term" value="P:protein import into mitochondrial matrix"/>
    <property type="evidence" value="ECO:0007669"/>
    <property type="project" value="EnsemblPlants"/>
</dbReference>
<gene>
    <name evidence="6" type="ORF">SELMODRAFT_42040</name>
</gene>
<dbReference type="PROSITE" id="PS00571">
    <property type="entry name" value="AMIDASES"/>
    <property type="match status" value="1"/>
</dbReference>
<dbReference type="PANTHER" id="PTHR46310">
    <property type="entry name" value="AMIDASE 1"/>
    <property type="match status" value="1"/>
</dbReference>
<dbReference type="eggNOG" id="KOG1124">
    <property type="taxonomic scope" value="Eukaryota"/>
</dbReference>
<dbReference type="OMA" id="WVGTHEP"/>
<evidence type="ECO:0000256" key="3">
    <source>
        <dbReference type="ARBA" id="ARBA00022803"/>
    </source>
</evidence>
<comment type="similarity">
    <text evidence="1">Belongs to the amidase family.</text>
</comment>
<accession>D8SVN0</accession>
<dbReference type="EMBL" id="GL377646">
    <property type="protein sequence ID" value="EFJ11528.1"/>
    <property type="molecule type" value="Genomic_DNA"/>
</dbReference>
<dbReference type="FunCoup" id="D8SVN0">
    <property type="interactions" value="861"/>
</dbReference>
<dbReference type="InterPro" id="IPR011990">
    <property type="entry name" value="TPR-like_helical_dom_sf"/>
</dbReference>
<dbReference type="eggNOG" id="KOG1211">
    <property type="taxonomic scope" value="Eukaryota"/>
</dbReference>
<keyword evidence="2" id="KW-0677">Repeat</keyword>
<dbReference type="GO" id="GO:0006626">
    <property type="term" value="P:protein targeting to mitochondrion"/>
    <property type="evidence" value="ECO:0007669"/>
    <property type="project" value="EnsemblPlants"/>
</dbReference>
<dbReference type="Gene3D" id="3.90.1300.10">
    <property type="entry name" value="Amidase signature (AS) domain"/>
    <property type="match status" value="1"/>
</dbReference>
<dbReference type="GO" id="GO:0016811">
    <property type="term" value="F:hydrolase activity, acting on carbon-nitrogen (but not peptide) bonds, in linear amides"/>
    <property type="evidence" value="ECO:0007669"/>
    <property type="project" value="UniProtKB-ARBA"/>
</dbReference>
<feature type="non-terminal residue" evidence="6">
    <location>
        <position position="593"/>
    </location>
</feature>
<feature type="non-terminal residue" evidence="6">
    <location>
        <position position="1"/>
    </location>
</feature>
<evidence type="ECO:0000256" key="1">
    <source>
        <dbReference type="ARBA" id="ARBA00009199"/>
    </source>
</evidence>
<dbReference type="PROSITE" id="PS50005">
    <property type="entry name" value="TPR"/>
    <property type="match status" value="1"/>
</dbReference>
<reference evidence="6 7" key="1">
    <citation type="journal article" date="2011" name="Science">
        <title>The Selaginella genome identifies genetic changes associated with the evolution of vascular plants.</title>
        <authorList>
            <person name="Banks J.A."/>
            <person name="Nishiyama T."/>
            <person name="Hasebe M."/>
            <person name="Bowman J.L."/>
            <person name="Gribskov M."/>
            <person name="dePamphilis C."/>
            <person name="Albert V.A."/>
            <person name="Aono N."/>
            <person name="Aoyama T."/>
            <person name="Ambrose B.A."/>
            <person name="Ashton N.W."/>
            <person name="Axtell M.J."/>
            <person name="Barker E."/>
            <person name="Barker M.S."/>
            <person name="Bennetzen J.L."/>
            <person name="Bonawitz N.D."/>
            <person name="Chapple C."/>
            <person name="Cheng C."/>
            <person name="Correa L.G."/>
            <person name="Dacre M."/>
            <person name="DeBarry J."/>
            <person name="Dreyer I."/>
            <person name="Elias M."/>
            <person name="Engstrom E.M."/>
            <person name="Estelle M."/>
            <person name="Feng L."/>
            <person name="Finet C."/>
            <person name="Floyd S.K."/>
            <person name="Frommer W.B."/>
            <person name="Fujita T."/>
            <person name="Gramzow L."/>
            <person name="Gutensohn M."/>
            <person name="Harholt J."/>
            <person name="Hattori M."/>
            <person name="Heyl A."/>
            <person name="Hirai T."/>
            <person name="Hiwatashi Y."/>
            <person name="Ishikawa M."/>
            <person name="Iwata M."/>
            <person name="Karol K.G."/>
            <person name="Koehler B."/>
            <person name="Kolukisaoglu U."/>
            <person name="Kubo M."/>
            <person name="Kurata T."/>
            <person name="Lalonde S."/>
            <person name="Li K."/>
            <person name="Li Y."/>
            <person name="Litt A."/>
            <person name="Lyons E."/>
            <person name="Manning G."/>
            <person name="Maruyama T."/>
            <person name="Michael T.P."/>
            <person name="Mikami K."/>
            <person name="Miyazaki S."/>
            <person name="Morinaga S."/>
            <person name="Murata T."/>
            <person name="Mueller-Roeber B."/>
            <person name="Nelson D.R."/>
            <person name="Obara M."/>
            <person name="Oguri Y."/>
            <person name="Olmstead R.G."/>
            <person name="Onodera N."/>
            <person name="Petersen B.L."/>
            <person name="Pils B."/>
            <person name="Prigge M."/>
            <person name="Rensing S.A."/>
            <person name="Riano-Pachon D.M."/>
            <person name="Roberts A.W."/>
            <person name="Sato Y."/>
            <person name="Scheller H.V."/>
            <person name="Schulz B."/>
            <person name="Schulz C."/>
            <person name="Shakirov E.V."/>
            <person name="Shibagaki N."/>
            <person name="Shinohara N."/>
            <person name="Shippen D.E."/>
            <person name="Soerensen I."/>
            <person name="Sotooka R."/>
            <person name="Sugimoto N."/>
            <person name="Sugita M."/>
            <person name="Sumikawa N."/>
            <person name="Tanurdzic M."/>
            <person name="Theissen G."/>
            <person name="Ulvskov P."/>
            <person name="Wakazuki S."/>
            <person name="Weng J.K."/>
            <person name="Willats W.W."/>
            <person name="Wipf D."/>
            <person name="Wolf P.G."/>
            <person name="Yang L."/>
            <person name="Zimmer A.D."/>
            <person name="Zhu Q."/>
            <person name="Mitros T."/>
            <person name="Hellsten U."/>
            <person name="Loque D."/>
            <person name="Otillar R."/>
            <person name="Salamov A."/>
            <person name="Schmutz J."/>
            <person name="Shapiro H."/>
            <person name="Lindquist E."/>
            <person name="Lucas S."/>
            <person name="Rokhsar D."/>
            <person name="Grigoriev I.V."/>
        </authorList>
    </citation>
    <scope>NUCLEOTIDE SEQUENCE [LARGE SCALE GENOMIC DNA]</scope>
</reference>
<dbReference type="Proteomes" id="UP000001514">
    <property type="component" value="Unassembled WGS sequence"/>
</dbReference>
<dbReference type="AlphaFoldDB" id="D8SVN0"/>
<evidence type="ECO:0000256" key="4">
    <source>
        <dbReference type="PROSITE-ProRule" id="PRU00339"/>
    </source>
</evidence>
<dbReference type="SUPFAM" id="SSF75304">
    <property type="entry name" value="Amidase signature (AS) enzymes"/>
    <property type="match status" value="1"/>
</dbReference>
<organism evidence="7">
    <name type="scientific">Selaginella moellendorffii</name>
    <name type="common">Spikemoss</name>
    <dbReference type="NCBI Taxonomy" id="88036"/>
    <lineage>
        <taxon>Eukaryota</taxon>
        <taxon>Viridiplantae</taxon>
        <taxon>Streptophyta</taxon>
        <taxon>Embryophyta</taxon>
        <taxon>Tracheophyta</taxon>
        <taxon>Lycopodiopsida</taxon>
        <taxon>Selaginellales</taxon>
        <taxon>Selaginellaceae</taxon>
        <taxon>Selaginella</taxon>
    </lineage>
</organism>
<dbReference type="InterPro" id="IPR023631">
    <property type="entry name" value="Amidase_dom"/>
</dbReference>
<feature type="domain" description="Amidase" evidence="5">
    <location>
        <begin position="46"/>
        <end position="199"/>
    </location>
</feature>
<protein>
    <recommendedName>
        <fullName evidence="5">Amidase domain-containing protein</fullName>
    </recommendedName>
</protein>
<sequence length="593" mass="64069">VLVGIGIAGLLIFSRRQRKGVRAGNGAFIQYLELNPPPAPPPPRAPPPLAGLTFAVKDIFDIEGFITGFGNPDWLKTHGPATQTAFVVQLLVRAGAACIGKTHMDELAYSINGENKHYGTPINPASPNRVPGGSSSGSAVAVAAGLVDFALGTDTGGSVRVPAAFCGIIGFRPSHGTISTSGVIPMAQSFDTVGWFAKEPNVLRQVGYALLQQPFMEPRQPQRVIMADDCFSLSSAPPERTKAVVARCFERVLGKKTMSNMDIGPYLLSKSPSLQAFCDETASSPLVGLSKALSLIQRYCFLATASFIACHLRFEFKTNHEAWLSGVNPDLGPGILERVRAALKTTAEEIVLAMSVKAEVALQDDVLLVLPTTPGPPPKLNTKGKALDDYREKAFALLAIAGMSGCCQVSMPVGTFDDAPLAFSVMARQGGDRFLLDAVLALHVMVKEDLKNSALPLVNAKTNAAEAAKEKGNLAFKNKDYHKAVSHYSEAIRLDPLNSTYYNNRAVAHLSMCSFLQVEEDCSKAIDLDKKNVKAYLRRGTAREALGSYHEAHDARRCSCFHLLWFFLIDFRQALVLEPTNRTALDAVKRLKK</sequence>
<dbReference type="InterPro" id="IPR013105">
    <property type="entry name" value="TPR_2"/>
</dbReference>
<dbReference type="KEGG" id="smo:SELMODRAFT_42040"/>
<dbReference type="Gene3D" id="1.25.40.10">
    <property type="entry name" value="Tetratricopeptide repeat domain"/>
    <property type="match status" value="1"/>
</dbReference>
<dbReference type="Pfam" id="PF01425">
    <property type="entry name" value="Amidase"/>
    <property type="match status" value="1"/>
</dbReference>
<dbReference type="InterPro" id="IPR020556">
    <property type="entry name" value="Amidase_CS"/>
</dbReference>
<evidence type="ECO:0000256" key="2">
    <source>
        <dbReference type="ARBA" id="ARBA00022737"/>
    </source>
</evidence>
<dbReference type="SMART" id="SM00028">
    <property type="entry name" value="TPR"/>
    <property type="match status" value="3"/>
</dbReference>
<keyword evidence="3 4" id="KW-0802">TPR repeat</keyword>